<dbReference type="CDD" id="cd09641">
    <property type="entry name" value="Cas3''_I"/>
    <property type="match status" value="1"/>
</dbReference>
<evidence type="ECO:0000313" key="13">
    <source>
        <dbReference type="Proteomes" id="UP001251870"/>
    </source>
</evidence>
<dbReference type="NCBIfam" id="TIGR01596">
    <property type="entry name" value="cas3_HD"/>
    <property type="match status" value="1"/>
</dbReference>
<dbReference type="Gene3D" id="1.10.3210.30">
    <property type="match status" value="1"/>
</dbReference>
<evidence type="ECO:0000256" key="8">
    <source>
        <dbReference type="ARBA" id="ARBA00022840"/>
    </source>
</evidence>
<dbReference type="Pfam" id="PF00270">
    <property type="entry name" value="DEAD"/>
    <property type="match status" value="1"/>
</dbReference>
<evidence type="ECO:0000259" key="11">
    <source>
        <dbReference type="PROSITE" id="PS51643"/>
    </source>
</evidence>
<dbReference type="InterPro" id="IPR001650">
    <property type="entry name" value="Helicase_C-like"/>
</dbReference>
<dbReference type="Proteomes" id="UP001251870">
    <property type="component" value="Unassembled WGS sequence"/>
</dbReference>
<name>A0ABU2DSI2_9MICC</name>
<reference evidence="12 13" key="1">
    <citation type="submission" date="2023-09" db="EMBL/GenBank/DDBJ databases">
        <title>Description of three actinobacteria isolated from air of manufacturing shop in a pharmaceutical factory.</title>
        <authorList>
            <person name="Zhang D.-F."/>
        </authorList>
    </citation>
    <scope>NUCLEOTIDE SEQUENCE [LARGE SCALE GENOMIC DNA]</scope>
    <source>
        <strain evidence="12 13">LY-0111</strain>
    </source>
</reference>
<comment type="caution">
    <text evidence="12">The sequence shown here is derived from an EMBL/GenBank/DDBJ whole genome shotgun (WGS) entry which is preliminary data.</text>
</comment>
<dbReference type="NCBIfam" id="TIGR01587">
    <property type="entry name" value="cas3_core"/>
    <property type="match status" value="1"/>
</dbReference>
<dbReference type="Pfam" id="PF18395">
    <property type="entry name" value="Cas3_C"/>
    <property type="match status" value="1"/>
</dbReference>
<keyword evidence="3" id="KW-0540">Nuclease</keyword>
<dbReference type="InterPro" id="IPR014001">
    <property type="entry name" value="Helicase_ATP-bd"/>
</dbReference>
<keyword evidence="9" id="KW-0051">Antiviral defense</keyword>
<sequence length="962" mass="105963">MLQHSEWPKAGWSMWAKSGDPTGWLSLPQHMIDSSQVGEILWTEWVAPSQRRLVEEDLTLTETETLNLVSWLAGSHDVGKADSQFLRQVENRRENRYLVDQVIDAGLPLDHDPQFPDKIQHSTLGAAIVSRHLRRYHNVPEPVARTLASIAGAHHGLPASHSSFKYASQYLDAMSSQWVSLHTDLLNALADDTGATAVLPRLRSTKLSPQTQMLITGLTIMTDWITSNPEACPLSSTGRSSSTDRARTAVNAIRPTAPWNPLLPNTGTTKGDYSSRFNWPAGRSPHPSQSAALDMCRALEPHQAAMLVIEAPMGEGKTEGALLSSEFLAQRSGASGVMVATPTTATADGLLARVARWAESTTIAVRPLSLFLAHSRSKLNPDMKTLRFQGIGTDEVHAPTIAHQWLSGRKKGILTNAVIGTVDQVLFMALQSKHIMLRHLGLSSKVIIIDECHAYDTYMSAYLSTALRWLGKYGAPVILLSATLPASKRRELIDAYREGLDIDYEAPGDSAIQADGVGESSYPRLTLATQSGEQTVTPLPSGNPTVIALSTIDDEAHALRTALLPTRDTGGCTAVVCSTVARAQDAFRLAQELVGDDAVLLHAQFTASHRMETERRLLRELGPGAARQSGRPQRRIIVATQVIEQSLDIDLDHLITDIAPADLILQRTGRLHRHPRNPGDRPDWASTPHTVIRGFRERVTPEKAPAFAPGIDAVYPEPLLLSSITALELDMSEPRITVPTDIPVIVHSAYEDPSVHTAWQEHYDEARQKWDQKERTRRMMARSFQITSPDFGTLTDTFVRHTDVVDDGTQLGEQQGLARVRDADPSIEVIPVISTGTGYAPIPLGDDDPIEEYIHHGVTPHGPLEHQLAASTLRLPARFTKIRDGDEDPLDLIVSTLEQLTDPAWMQSSLLRGQLMLPFDDNLRTQLVGHDLEYDLDLGLVDHTYDAWRAEMARRHKESHGD</sequence>
<evidence type="ECO:0000313" key="12">
    <source>
        <dbReference type="EMBL" id="MDR8019335.1"/>
    </source>
</evidence>
<evidence type="ECO:0000256" key="1">
    <source>
        <dbReference type="ARBA" id="ARBA00006847"/>
    </source>
</evidence>
<evidence type="ECO:0000256" key="9">
    <source>
        <dbReference type="ARBA" id="ARBA00023118"/>
    </source>
</evidence>
<comment type="similarity">
    <text evidence="2">In the central section; belongs to the CRISPR-associated helicase Cas3 family.</text>
</comment>
<evidence type="ECO:0000256" key="5">
    <source>
        <dbReference type="ARBA" id="ARBA00022741"/>
    </source>
</evidence>
<dbReference type="PROSITE" id="PS51643">
    <property type="entry name" value="HD_CAS3"/>
    <property type="match status" value="1"/>
</dbReference>
<dbReference type="RefSeq" id="WP_310548320.1">
    <property type="nucleotide sequence ID" value="NZ_JAVKGR010000006.1"/>
</dbReference>
<keyword evidence="7" id="KW-0347">Helicase</keyword>
<evidence type="ECO:0000256" key="4">
    <source>
        <dbReference type="ARBA" id="ARBA00022723"/>
    </source>
</evidence>
<dbReference type="PANTHER" id="PTHR47963:SF9">
    <property type="entry name" value="CRISPR-ASSOCIATED ENDONUCLEASE_HELICASE CAS3"/>
    <property type="match status" value="1"/>
</dbReference>
<feature type="domain" description="Helicase ATP-binding" evidence="10">
    <location>
        <begin position="298"/>
        <end position="502"/>
    </location>
</feature>
<dbReference type="InterPro" id="IPR038257">
    <property type="entry name" value="CRISPR-assoc_Cas3_HD_sf"/>
</dbReference>
<dbReference type="EMBL" id="JAVKGR010000006">
    <property type="protein sequence ID" value="MDR8019335.1"/>
    <property type="molecule type" value="Genomic_DNA"/>
</dbReference>
<dbReference type="InterPro" id="IPR050547">
    <property type="entry name" value="DEAD_box_RNA_helicases"/>
</dbReference>
<gene>
    <name evidence="12" type="primary">cas3</name>
    <name evidence="12" type="ORF">RIL96_07115</name>
</gene>
<evidence type="ECO:0000256" key="2">
    <source>
        <dbReference type="ARBA" id="ARBA00009046"/>
    </source>
</evidence>
<keyword evidence="4" id="KW-0479">Metal-binding</keyword>
<protein>
    <submittedName>
        <fullName evidence="12">CRISPR-associated helicase Cas3</fullName>
    </submittedName>
</protein>
<dbReference type="InterPro" id="IPR011545">
    <property type="entry name" value="DEAD/DEAH_box_helicase_dom"/>
</dbReference>
<dbReference type="SMART" id="SM00487">
    <property type="entry name" value="DEXDc"/>
    <property type="match status" value="1"/>
</dbReference>
<evidence type="ECO:0000259" key="10">
    <source>
        <dbReference type="PROSITE" id="PS51192"/>
    </source>
</evidence>
<dbReference type="Pfam" id="PF18019">
    <property type="entry name" value="Cas3_HD"/>
    <property type="match status" value="1"/>
</dbReference>
<dbReference type="Gene3D" id="3.40.50.300">
    <property type="entry name" value="P-loop containing nucleotide triphosphate hydrolases"/>
    <property type="match status" value="2"/>
</dbReference>
<organism evidence="12 13">
    <name type="scientific">Nesterenkonia aerolata</name>
    <dbReference type="NCBI Taxonomy" id="3074079"/>
    <lineage>
        <taxon>Bacteria</taxon>
        <taxon>Bacillati</taxon>
        <taxon>Actinomycetota</taxon>
        <taxon>Actinomycetes</taxon>
        <taxon>Micrococcales</taxon>
        <taxon>Micrococcaceae</taxon>
        <taxon>Nesterenkonia</taxon>
    </lineage>
</organism>
<dbReference type="Pfam" id="PF22590">
    <property type="entry name" value="Cas3-like_C_2"/>
    <property type="match status" value="1"/>
</dbReference>
<dbReference type="PROSITE" id="PS51192">
    <property type="entry name" value="HELICASE_ATP_BIND_1"/>
    <property type="match status" value="1"/>
</dbReference>
<keyword evidence="8" id="KW-0067">ATP-binding</keyword>
<keyword evidence="13" id="KW-1185">Reference proteome</keyword>
<evidence type="ECO:0000256" key="6">
    <source>
        <dbReference type="ARBA" id="ARBA00022801"/>
    </source>
</evidence>
<evidence type="ECO:0000256" key="7">
    <source>
        <dbReference type="ARBA" id="ARBA00022806"/>
    </source>
</evidence>
<dbReference type="InterPro" id="IPR006474">
    <property type="entry name" value="Helicase_Cas3_CRISPR-ass_core"/>
</dbReference>
<keyword evidence="5" id="KW-0547">Nucleotide-binding</keyword>
<dbReference type="PANTHER" id="PTHR47963">
    <property type="entry name" value="DEAD-BOX ATP-DEPENDENT RNA HELICASE 47, MITOCHONDRIAL"/>
    <property type="match status" value="1"/>
</dbReference>
<keyword evidence="6" id="KW-0378">Hydrolase</keyword>
<dbReference type="SMART" id="SM00490">
    <property type="entry name" value="HELICc"/>
    <property type="match status" value="1"/>
</dbReference>
<accession>A0ABU2DSI2</accession>
<comment type="similarity">
    <text evidence="1">In the N-terminal section; belongs to the CRISPR-associated nuclease Cas3-HD family.</text>
</comment>
<proteinExistence type="inferred from homology"/>
<evidence type="ECO:0000256" key="3">
    <source>
        <dbReference type="ARBA" id="ARBA00022722"/>
    </source>
</evidence>
<dbReference type="InterPro" id="IPR041372">
    <property type="entry name" value="Cas3_C"/>
</dbReference>
<dbReference type="InterPro" id="IPR006483">
    <property type="entry name" value="CRISPR-assoc_Cas3_HD"/>
</dbReference>
<feature type="domain" description="HD Cas3-type" evidence="11">
    <location>
        <begin position="20"/>
        <end position="225"/>
    </location>
</feature>
<dbReference type="InterPro" id="IPR027417">
    <property type="entry name" value="P-loop_NTPase"/>
</dbReference>
<dbReference type="SUPFAM" id="SSF52540">
    <property type="entry name" value="P-loop containing nucleoside triphosphate hydrolases"/>
    <property type="match status" value="1"/>
</dbReference>
<dbReference type="InterPro" id="IPR054712">
    <property type="entry name" value="Cas3-like_dom"/>
</dbReference>